<evidence type="ECO:0000313" key="3">
    <source>
        <dbReference type="Proteomes" id="UP001499978"/>
    </source>
</evidence>
<name>A0ABN3N0M1_9ACTN</name>
<dbReference type="EMBL" id="BAAARY010000001">
    <property type="protein sequence ID" value="GAA2510015.1"/>
    <property type="molecule type" value="Genomic_DNA"/>
</dbReference>
<gene>
    <name evidence="2" type="ORF">GCM10010201_00770</name>
</gene>
<protein>
    <submittedName>
        <fullName evidence="2">Uncharacterized protein</fullName>
    </submittedName>
</protein>
<evidence type="ECO:0000256" key="1">
    <source>
        <dbReference type="SAM" id="MobiDB-lite"/>
    </source>
</evidence>
<feature type="compositionally biased region" description="Basic residues" evidence="1">
    <location>
        <begin position="26"/>
        <end position="40"/>
    </location>
</feature>
<dbReference type="Proteomes" id="UP001499978">
    <property type="component" value="Unassembled WGS sequence"/>
</dbReference>
<comment type="caution">
    <text evidence="2">The sequence shown here is derived from an EMBL/GenBank/DDBJ whole genome shotgun (WGS) entry which is preliminary data.</text>
</comment>
<reference evidence="2 3" key="1">
    <citation type="journal article" date="2019" name="Int. J. Syst. Evol. Microbiol.">
        <title>The Global Catalogue of Microorganisms (GCM) 10K type strain sequencing project: providing services to taxonomists for standard genome sequencing and annotation.</title>
        <authorList>
            <consortium name="The Broad Institute Genomics Platform"/>
            <consortium name="The Broad Institute Genome Sequencing Center for Infectious Disease"/>
            <person name="Wu L."/>
            <person name="Ma J."/>
        </authorList>
    </citation>
    <scope>NUCLEOTIDE SEQUENCE [LARGE SCALE GENOMIC DNA]</scope>
    <source>
        <strain evidence="2 3">JCM 3367</strain>
    </source>
</reference>
<evidence type="ECO:0000313" key="2">
    <source>
        <dbReference type="EMBL" id="GAA2510015.1"/>
    </source>
</evidence>
<sequence>MAPTPTLTRDQRNGPAGLGHPGAGGPRRRRSNRNRPKVRSPRPPTELVAHPVRVRPDVHGTQLDWYAPRACFGGPGRFVVSRSASRRASCASCEERPSDEQLRALAAARAARLSGRLEGVQKLSAGLGSSVGGRSSIPSRYAVF</sequence>
<accession>A0ABN3N0M1</accession>
<feature type="compositionally biased region" description="Gly residues" evidence="1">
    <location>
        <begin position="16"/>
        <end position="25"/>
    </location>
</feature>
<keyword evidence="3" id="KW-1185">Reference proteome</keyword>
<feature type="region of interest" description="Disordered" evidence="1">
    <location>
        <begin position="1"/>
        <end position="49"/>
    </location>
</feature>
<proteinExistence type="predicted"/>
<organism evidence="2 3">
    <name type="scientific">Pilimelia columellifera subsp. columellifera</name>
    <dbReference type="NCBI Taxonomy" id="706583"/>
    <lineage>
        <taxon>Bacteria</taxon>
        <taxon>Bacillati</taxon>
        <taxon>Actinomycetota</taxon>
        <taxon>Actinomycetes</taxon>
        <taxon>Micromonosporales</taxon>
        <taxon>Micromonosporaceae</taxon>
        <taxon>Pilimelia</taxon>
    </lineage>
</organism>